<evidence type="ECO:0000256" key="2">
    <source>
        <dbReference type="SAM" id="Phobius"/>
    </source>
</evidence>
<evidence type="ECO:0000313" key="5">
    <source>
        <dbReference type="Proteomes" id="UP000318834"/>
    </source>
</evidence>
<keyword evidence="2" id="KW-0472">Membrane</keyword>
<evidence type="ECO:0000259" key="3">
    <source>
        <dbReference type="Pfam" id="PF03968"/>
    </source>
</evidence>
<sequence>MNVSWWLLISAEGSRPPHPHPLPQGARGRKFQISIFCGFLLAVVSVPVLGVSTSRTIQVNADVVTARDGGQTLEARGHVVITDGRLTIRADLAHYDRTSRQIRLNGNVRITTPQGDLTAGEAAAQLTREGALAAIQASMGVNLQSAGRTLKANRVAYQAKDDTLTATGNVVVTFPPDLVATGGALVAKGTDVVTVTGRPRIRNRDGFIEGDRLEVVAHTQIAFVRGNVVSVFEETRITAATAALLVKENKAIFRDKVSVTRPGRTMTAELVTYYYRERRLVAEGKTTIRIQGPP</sequence>
<dbReference type="Gene3D" id="2.60.450.10">
    <property type="entry name" value="Lipopolysaccharide (LPS) transport protein A like domain"/>
    <property type="match status" value="2"/>
</dbReference>
<gene>
    <name evidence="4" type="ORF">E6H05_14325</name>
</gene>
<dbReference type="Proteomes" id="UP000318834">
    <property type="component" value="Unassembled WGS sequence"/>
</dbReference>
<dbReference type="InterPro" id="IPR005653">
    <property type="entry name" value="OstA-like_N"/>
</dbReference>
<dbReference type="PANTHER" id="PTHR30189:SF1">
    <property type="entry name" value="LPS-ASSEMBLY PROTEIN LPTD"/>
    <property type="match status" value="1"/>
</dbReference>
<comment type="caution">
    <text evidence="4">The sequence shown here is derived from an EMBL/GenBank/DDBJ whole genome shotgun (WGS) entry which is preliminary data.</text>
</comment>
<dbReference type="GO" id="GO:1990351">
    <property type="term" value="C:transporter complex"/>
    <property type="evidence" value="ECO:0007669"/>
    <property type="project" value="TreeGrafter"/>
</dbReference>
<accession>A0A537IF42</accession>
<feature type="domain" description="Organic solvent tolerance-like N-terminal" evidence="3">
    <location>
        <begin position="59"/>
        <end position="182"/>
    </location>
</feature>
<dbReference type="GO" id="GO:0009279">
    <property type="term" value="C:cell outer membrane"/>
    <property type="evidence" value="ECO:0007669"/>
    <property type="project" value="TreeGrafter"/>
</dbReference>
<protein>
    <recommendedName>
        <fullName evidence="3">Organic solvent tolerance-like N-terminal domain-containing protein</fullName>
    </recommendedName>
</protein>
<name>A0A537IF42_9BACT</name>
<dbReference type="InterPro" id="IPR050218">
    <property type="entry name" value="LptD"/>
</dbReference>
<dbReference type="EMBL" id="VBAP01000172">
    <property type="protein sequence ID" value="TMI69883.1"/>
    <property type="molecule type" value="Genomic_DNA"/>
</dbReference>
<reference evidence="4 5" key="1">
    <citation type="journal article" date="2019" name="Nat. Microbiol.">
        <title>Mediterranean grassland soil C-N compound turnover is dependent on rainfall and depth, and is mediated by genomically divergent microorganisms.</title>
        <authorList>
            <person name="Diamond S."/>
            <person name="Andeer P.F."/>
            <person name="Li Z."/>
            <person name="Crits-Christoph A."/>
            <person name="Burstein D."/>
            <person name="Anantharaman K."/>
            <person name="Lane K.R."/>
            <person name="Thomas B.C."/>
            <person name="Pan C."/>
            <person name="Northen T.R."/>
            <person name="Banfield J.F."/>
        </authorList>
    </citation>
    <scope>NUCLEOTIDE SEQUENCE [LARGE SCALE GENOMIC DNA]</scope>
    <source>
        <strain evidence="4">NP_8</strain>
    </source>
</reference>
<evidence type="ECO:0000256" key="1">
    <source>
        <dbReference type="ARBA" id="ARBA00023237"/>
    </source>
</evidence>
<proteinExistence type="predicted"/>
<feature type="transmembrane region" description="Helical" evidence="2">
    <location>
        <begin position="31"/>
        <end position="51"/>
    </location>
</feature>
<organism evidence="4 5">
    <name type="scientific">Candidatus Segetimicrobium genomatis</name>
    <dbReference type="NCBI Taxonomy" id="2569760"/>
    <lineage>
        <taxon>Bacteria</taxon>
        <taxon>Bacillati</taxon>
        <taxon>Candidatus Sysuimicrobiota</taxon>
        <taxon>Candidatus Sysuimicrobiia</taxon>
        <taxon>Candidatus Sysuimicrobiales</taxon>
        <taxon>Candidatus Segetimicrobiaceae</taxon>
        <taxon>Candidatus Segetimicrobium</taxon>
    </lineage>
</organism>
<dbReference type="Pfam" id="PF03968">
    <property type="entry name" value="LptD_N"/>
    <property type="match status" value="1"/>
</dbReference>
<keyword evidence="1" id="KW-0998">Cell outer membrane</keyword>
<keyword evidence="2" id="KW-0812">Transmembrane</keyword>
<evidence type="ECO:0000313" key="4">
    <source>
        <dbReference type="EMBL" id="TMI69883.1"/>
    </source>
</evidence>
<dbReference type="AlphaFoldDB" id="A0A537IF42"/>
<keyword evidence="2" id="KW-1133">Transmembrane helix</keyword>
<dbReference type="PANTHER" id="PTHR30189">
    <property type="entry name" value="LPS-ASSEMBLY PROTEIN"/>
    <property type="match status" value="1"/>
</dbReference>